<accession>A0A9E8CQB0</accession>
<organism evidence="4">
    <name type="scientific">Bosea sp. NBC_00436</name>
    <dbReference type="NCBI Taxonomy" id="2969620"/>
    <lineage>
        <taxon>Bacteria</taxon>
        <taxon>Pseudomonadati</taxon>
        <taxon>Pseudomonadota</taxon>
        <taxon>Alphaproteobacteria</taxon>
        <taxon>Hyphomicrobiales</taxon>
        <taxon>Boseaceae</taxon>
        <taxon>Bosea</taxon>
    </lineage>
</organism>
<dbReference type="PROSITE" id="PS50111">
    <property type="entry name" value="CHEMOTAXIS_TRANSDUC_2"/>
    <property type="match status" value="1"/>
</dbReference>
<dbReference type="EMBL" id="CP102774">
    <property type="protein sequence ID" value="UZF84838.1"/>
    <property type="molecule type" value="Genomic_DNA"/>
</dbReference>
<evidence type="ECO:0000259" key="3">
    <source>
        <dbReference type="PROSITE" id="PS50111"/>
    </source>
</evidence>
<dbReference type="Pfam" id="PF00015">
    <property type="entry name" value="MCPsignal"/>
    <property type="match status" value="1"/>
</dbReference>
<dbReference type="PANTHER" id="PTHR32089:SF112">
    <property type="entry name" value="LYSOZYME-LIKE PROTEIN-RELATED"/>
    <property type="match status" value="1"/>
</dbReference>
<evidence type="ECO:0000256" key="1">
    <source>
        <dbReference type="ARBA" id="ARBA00023224"/>
    </source>
</evidence>
<feature type="domain" description="Methyl-accepting transducer" evidence="3">
    <location>
        <begin position="38"/>
        <end position="278"/>
    </location>
</feature>
<dbReference type="SUPFAM" id="SSF58104">
    <property type="entry name" value="Methyl-accepting chemotaxis protein (MCP) signaling domain"/>
    <property type="match status" value="1"/>
</dbReference>
<evidence type="ECO:0000256" key="2">
    <source>
        <dbReference type="PROSITE-ProRule" id="PRU00284"/>
    </source>
</evidence>
<gene>
    <name evidence="4" type="ORF">NWE54_13425</name>
</gene>
<dbReference type="SMART" id="SM00283">
    <property type="entry name" value="MA"/>
    <property type="match status" value="1"/>
</dbReference>
<dbReference type="PANTHER" id="PTHR32089">
    <property type="entry name" value="METHYL-ACCEPTING CHEMOTAXIS PROTEIN MCPB"/>
    <property type="match status" value="1"/>
</dbReference>
<protein>
    <submittedName>
        <fullName evidence="4">Methyl-accepting chemotaxis protein</fullName>
    </submittedName>
</protein>
<sequence>MHALARKLDLPVREVSQDLAGEPVGAGAERAVREIAARFGKLSAEITDIAGRVGDVTQQFDKQTAGLRRVVGAVEQVSQANNAIRQAAEGAQAAASGVRNGLERVTKSVRLGLNTAQADIETLSEEAQSMSQALAQAVGDAHKARASSDAIQSITREIQLLSINAGVEAARSGEAGKGFAVIAAAVKALAEQTREATAASAAQLDQLVKAVDAVARRSQENAQTAQRAQAGSQTISQQIGEFDSFGRSVVELIGEIEAVSRPTRENAEACAKAGQDLAGLVSGVDASTDNLQQAGQRTEALVAISEGILGSIAASGVRTAQSELIATAMETAGRIGALFEAALARGEIGLADLFDEAYQPVRGSDPVQHMTRFVALTDRLLPPLQEELLTSNGRIVFCAAVDRNGFLPTHNRKYAQAQGSDPVWNNANCRNRRIFDDRTGLAAARNRKPFLLQSYRRDMGGGQFLVMEDLSAPIMVKGRHWGAFRFGLKV</sequence>
<evidence type="ECO:0000313" key="4">
    <source>
        <dbReference type="EMBL" id="UZF84838.1"/>
    </source>
</evidence>
<proteinExistence type="predicted"/>
<dbReference type="GO" id="GO:0007165">
    <property type="term" value="P:signal transduction"/>
    <property type="evidence" value="ECO:0007669"/>
    <property type="project" value="UniProtKB-KW"/>
</dbReference>
<name>A0A9E8CQB0_9HYPH</name>
<dbReference type="GO" id="GO:0016020">
    <property type="term" value="C:membrane"/>
    <property type="evidence" value="ECO:0007669"/>
    <property type="project" value="InterPro"/>
</dbReference>
<reference evidence="4" key="1">
    <citation type="submission" date="2022-08" db="EMBL/GenBank/DDBJ databases">
        <title>Complete Genome Sequences of 2 Bosea sp. soil isolates.</title>
        <authorList>
            <person name="Alvarez Arevalo M."/>
            <person name="Sterndorff E.B."/>
            <person name="Faurdal D."/>
            <person name="Joergensen T.S."/>
            <person name="Weber T."/>
        </authorList>
    </citation>
    <scope>NUCLEOTIDE SEQUENCE</scope>
    <source>
        <strain evidence="4">NBC_00436</strain>
    </source>
</reference>
<dbReference type="InterPro" id="IPR004089">
    <property type="entry name" value="MCPsignal_dom"/>
</dbReference>
<keyword evidence="1 2" id="KW-0807">Transducer</keyword>
<dbReference type="Gene3D" id="1.10.287.950">
    <property type="entry name" value="Methyl-accepting chemotaxis protein"/>
    <property type="match status" value="1"/>
</dbReference>
<dbReference type="AlphaFoldDB" id="A0A9E8CQB0"/>